<proteinExistence type="predicted"/>
<dbReference type="RefSeq" id="WP_022605154.1">
    <property type="nucleotide sequence ID" value="NZ_ASSJ01000021.1"/>
</dbReference>
<dbReference type="InParanoid" id="U5DNG3"/>
<organism evidence="1 2">
    <name type="scientific">Rubidibacter lacunae KORDI 51-2</name>
    <dbReference type="NCBI Taxonomy" id="582515"/>
    <lineage>
        <taxon>Bacteria</taxon>
        <taxon>Bacillati</taxon>
        <taxon>Cyanobacteriota</taxon>
        <taxon>Cyanophyceae</taxon>
        <taxon>Oscillatoriophycideae</taxon>
        <taxon>Chroococcales</taxon>
        <taxon>Aphanothecaceae</taxon>
        <taxon>Rubidibacter</taxon>
    </lineage>
</organism>
<protein>
    <recommendedName>
        <fullName evidence="3">TPR repeat protein</fullName>
    </recommendedName>
</protein>
<dbReference type="Proteomes" id="UP000016960">
    <property type="component" value="Unassembled WGS sequence"/>
</dbReference>
<dbReference type="STRING" id="582515.KR51_00009370"/>
<dbReference type="InterPro" id="IPR011990">
    <property type="entry name" value="TPR-like_helical_dom_sf"/>
</dbReference>
<dbReference type="EMBL" id="ASSJ01000021">
    <property type="protein sequence ID" value="ERN42412.1"/>
    <property type="molecule type" value="Genomic_DNA"/>
</dbReference>
<keyword evidence="2" id="KW-1185">Reference proteome</keyword>
<dbReference type="AlphaFoldDB" id="U5DNG3"/>
<dbReference type="eggNOG" id="COG4783">
    <property type="taxonomic scope" value="Bacteria"/>
</dbReference>
<dbReference type="PATRIC" id="fig|582515.4.peg.1046"/>
<name>U5DNG3_9CHRO</name>
<comment type="caution">
    <text evidence="1">The sequence shown here is derived from an EMBL/GenBank/DDBJ whole genome shotgun (WGS) entry which is preliminary data.</text>
</comment>
<evidence type="ECO:0000313" key="2">
    <source>
        <dbReference type="Proteomes" id="UP000016960"/>
    </source>
</evidence>
<sequence>MTDSIETLYEQGLKRYEDGASPAELIPLFKDICDRAPRNSAGWSSLAWLYLLTEKPDRALKAAQKSVKLDKAAPQARVNLAIAMLDTKKTGVREHIEAAQHLLDVSDEVRADVIANLRDGLKRRPDWKSLKRICEWLGVS</sequence>
<dbReference type="OrthoDB" id="423802at2"/>
<accession>U5DNG3</accession>
<evidence type="ECO:0000313" key="1">
    <source>
        <dbReference type="EMBL" id="ERN42412.1"/>
    </source>
</evidence>
<dbReference type="SUPFAM" id="SSF48452">
    <property type="entry name" value="TPR-like"/>
    <property type="match status" value="1"/>
</dbReference>
<reference evidence="1 2" key="1">
    <citation type="submission" date="2013-05" db="EMBL/GenBank/DDBJ databases">
        <title>Draft genome sequence of Rubidibacter lacunae KORDI 51-2.</title>
        <authorList>
            <person name="Choi D.H."/>
            <person name="Noh J.H."/>
            <person name="Kwon K.-K."/>
            <person name="Lee J.-H."/>
            <person name="Ryu J.-Y."/>
        </authorList>
    </citation>
    <scope>NUCLEOTIDE SEQUENCE [LARGE SCALE GENOMIC DNA]</scope>
    <source>
        <strain evidence="1 2">KORDI 51-2</strain>
    </source>
</reference>
<gene>
    <name evidence="1" type="ORF">KR51_00009370</name>
</gene>
<evidence type="ECO:0008006" key="3">
    <source>
        <dbReference type="Google" id="ProtNLM"/>
    </source>
</evidence>
<dbReference type="Gene3D" id="1.25.40.10">
    <property type="entry name" value="Tetratricopeptide repeat domain"/>
    <property type="match status" value="1"/>
</dbReference>